<comment type="caution">
    <text evidence="11">The sequence shown here is derived from an EMBL/GenBank/DDBJ whole genome shotgun (WGS) entry which is preliminary data.</text>
</comment>
<evidence type="ECO:0000313" key="12">
    <source>
        <dbReference type="Proteomes" id="UP000027731"/>
    </source>
</evidence>
<evidence type="ECO:0000313" key="11">
    <source>
        <dbReference type="EMBL" id="KEK16429.1"/>
    </source>
</evidence>
<evidence type="ECO:0000256" key="5">
    <source>
        <dbReference type="ARBA" id="ARBA00022839"/>
    </source>
</evidence>
<comment type="similarity">
    <text evidence="1">Belongs to the RecJ family.</text>
</comment>
<keyword evidence="4" id="KW-0378">Hydrolase</keyword>
<keyword evidence="11" id="KW-0238">DNA-binding</keyword>
<gene>
    <name evidence="11" type="ORF">LR3_05895</name>
</gene>
<dbReference type="Gene3D" id="3.10.310.30">
    <property type="match status" value="1"/>
</dbReference>
<dbReference type="AlphaFoldDB" id="A0A073JRI3"/>
<keyword evidence="5" id="KW-0269">Exonuclease</keyword>
<dbReference type="NCBIfam" id="TIGR00644">
    <property type="entry name" value="recJ"/>
    <property type="match status" value="1"/>
</dbReference>
<evidence type="ECO:0000256" key="2">
    <source>
        <dbReference type="ARBA" id="ARBA00019841"/>
    </source>
</evidence>
<dbReference type="PANTHER" id="PTHR30255">
    <property type="entry name" value="SINGLE-STRANDED-DNA-SPECIFIC EXONUCLEASE RECJ"/>
    <property type="match status" value="1"/>
</dbReference>
<accession>A0A073JRI3</accession>
<dbReference type="Pfam" id="PF10141">
    <property type="entry name" value="ssDNA-exonuc_C"/>
    <property type="match status" value="1"/>
</dbReference>
<evidence type="ECO:0000256" key="4">
    <source>
        <dbReference type="ARBA" id="ARBA00022801"/>
    </source>
</evidence>
<evidence type="ECO:0000256" key="6">
    <source>
        <dbReference type="SAM" id="Coils"/>
    </source>
</evidence>
<organism evidence="11 12">
    <name type="scientific">Limosilactobacillus reuteri</name>
    <name type="common">Lactobacillus reuteri</name>
    <dbReference type="NCBI Taxonomy" id="1598"/>
    <lineage>
        <taxon>Bacteria</taxon>
        <taxon>Bacillati</taxon>
        <taxon>Bacillota</taxon>
        <taxon>Bacilli</taxon>
        <taxon>Lactobacillales</taxon>
        <taxon>Lactobacillaceae</taxon>
        <taxon>Limosilactobacillus</taxon>
    </lineage>
</organism>
<dbReference type="GO" id="GO:0006281">
    <property type="term" value="P:DNA repair"/>
    <property type="evidence" value="ECO:0007669"/>
    <property type="project" value="InterPro"/>
</dbReference>
<dbReference type="Pfam" id="PF01368">
    <property type="entry name" value="DHH"/>
    <property type="match status" value="1"/>
</dbReference>
<feature type="domain" description="RecJ OB" evidence="10">
    <location>
        <begin position="458"/>
        <end position="563"/>
    </location>
</feature>
<feature type="domain" description="DHHA1" evidence="8">
    <location>
        <begin position="350"/>
        <end position="429"/>
    </location>
</feature>
<evidence type="ECO:0000259" key="7">
    <source>
        <dbReference type="Pfam" id="PF01368"/>
    </source>
</evidence>
<dbReference type="InterPro" id="IPR003156">
    <property type="entry name" value="DHHA1_dom"/>
</dbReference>
<dbReference type="InterPro" id="IPR051673">
    <property type="entry name" value="SSDNA_exonuclease_RecJ"/>
</dbReference>
<feature type="domain" description="Single-stranded-DNA-specific exonuclease RecJ C-terminal" evidence="9">
    <location>
        <begin position="571"/>
        <end position="768"/>
    </location>
</feature>
<sequence>MIDAKFKWKLADNASSAIVDNLEKELGISRILATLLAQQGIDSTEQAKKFFEPSMEEIHDPTLLHDMDKAVERIEQAVEKQEQITIYGDYDADGITSTSLMYEMLLSVGANVNYYVPNRFTDGYGPNMDAYQRLIDNGTQLFITVDNGVSGKNVIDKVMAAGVDVVITDHHELPADLPNAVAIVHPRYPGSKYPFPDLSGVGVAFKVAWALTGEFPVEELDLVAIGEIADVVNVTDENHALISYGIQQLRQGMRSGLATLMKLADIKANNLTDQDIGFGIAPRLNALGRIADANDGVKLLTSLDENESQKLAKEVDQANKERQNLVAEIMKEAEKQANSSVNQQKKTLLIVGKGWHQGVLGIVASRIMNETGKPTIVASTDQNNPTLIKGSGRSVDSFNLFNALEAHRELFTTFGGHPAACGLSFDSKNIVPLQIALEEEAVKQKFDPTVKQPLPIAMQLEPADVTQQLYNDIQRVAPFGPGNMEPVFELNNVKVVDVKTMGQEHQHLKFSIVSDKKNLTVVAFGQGNLATLLSAPTGQVNLAVKVSLNEWRGKKSVQLMLEDLQINGTVIIDERTNKLTPQLFSSSDYYIVREPRLRENIAPHVAPGYTLSIEEAIKTDFSGQQVTLVDCPSSEEMLKRIFAEDEGEPATIRLLLYQRKSAYLAGLPTRDDFAQLYRFIYKQKELKWSMQAKAVSNHLKINMDRLNLMIQVFSEAGFVTIKDDVLKFNEPTNKTDLTQTKRYQKQLAQYKVEQQLLFNDAATVAKWLLEYLNLE</sequence>
<feature type="coiled-coil region" evidence="6">
    <location>
        <begin position="308"/>
        <end position="335"/>
    </location>
</feature>
<dbReference type="GO" id="GO:0006310">
    <property type="term" value="P:DNA recombination"/>
    <property type="evidence" value="ECO:0007669"/>
    <property type="project" value="InterPro"/>
</dbReference>
<dbReference type="GO" id="GO:0003677">
    <property type="term" value="F:DNA binding"/>
    <property type="evidence" value="ECO:0007669"/>
    <property type="project" value="UniProtKB-KW"/>
</dbReference>
<protein>
    <recommendedName>
        <fullName evidence="2">Single-stranded-DNA-specific exonuclease RecJ</fullName>
    </recommendedName>
</protein>
<evidence type="ECO:0000259" key="8">
    <source>
        <dbReference type="Pfam" id="PF02272"/>
    </source>
</evidence>
<evidence type="ECO:0000256" key="1">
    <source>
        <dbReference type="ARBA" id="ARBA00005915"/>
    </source>
</evidence>
<dbReference type="Pfam" id="PF17768">
    <property type="entry name" value="RecJ_OB"/>
    <property type="match status" value="1"/>
</dbReference>
<dbReference type="EMBL" id="JOSX01000007">
    <property type="protein sequence ID" value="KEK16429.1"/>
    <property type="molecule type" value="Genomic_DNA"/>
</dbReference>
<dbReference type="InterPro" id="IPR041122">
    <property type="entry name" value="RecJ_OB"/>
</dbReference>
<keyword evidence="3" id="KW-0540">Nuclease</keyword>
<dbReference type="Proteomes" id="UP000027731">
    <property type="component" value="Unassembled WGS sequence"/>
</dbReference>
<dbReference type="Gene3D" id="3.90.1640.30">
    <property type="match status" value="1"/>
</dbReference>
<evidence type="ECO:0000259" key="10">
    <source>
        <dbReference type="Pfam" id="PF17768"/>
    </source>
</evidence>
<dbReference type="PANTHER" id="PTHR30255:SF2">
    <property type="entry name" value="SINGLE-STRANDED-DNA-SPECIFIC EXONUCLEASE RECJ"/>
    <property type="match status" value="1"/>
</dbReference>
<reference evidence="11 12" key="1">
    <citation type="submission" date="2014-06" db="EMBL/GenBank/DDBJ databases">
        <title>Genetic determinant of reutericyclin biosynthesis of Lactobacillus reuteri.</title>
        <authorList>
            <person name="Lin X."/>
            <person name="Duar R."/>
            <person name="Walter J."/>
            <person name="Gaenzle M."/>
        </authorList>
    </citation>
    <scope>NUCLEOTIDE SEQUENCE [LARGE SCALE GENOMIC DNA]</scope>
    <source>
        <strain evidence="11 12">LTH2584</strain>
    </source>
</reference>
<dbReference type="InterPro" id="IPR001667">
    <property type="entry name" value="DDH_dom"/>
</dbReference>
<dbReference type="RefSeq" id="WP_035157876.1">
    <property type="nucleotide sequence ID" value="NZ_JOOG01000036.1"/>
</dbReference>
<dbReference type="Pfam" id="PF02272">
    <property type="entry name" value="DHHA1"/>
    <property type="match status" value="1"/>
</dbReference>
<name>A0A073JRI3_LIMRT</name>
<proteinExistence type="inferred from homology"/>
<feature type="domain" description="DDH" evidence="7">
    <location>
        <begin position="83"/>
        <end position="226"/>
    </location>
</feature>
<evidence type="ECO:0000259" key="9">
    <source>
        <dbReference type="Pfam" id="PF10141"/>
    </source>
</evidence>
<dbReference type="InterPro" id="IPR004610">
    <property type="entry name" value="RecJ"/>
</dbReference>
<dbReference type="InterPro" id="IPR038763">
    <property type="entry name" value="DHH_sf"/>
</dbReference>
<dbReference type="InterPro" id="IPR018779">
    <property type="entry name" value="RecJ_C"/>
</dbReference>
<dbReference type="PATRIC" id="fig|1598.90.peg.280"/>
<keyword evidence="6" id="KW-0175">Coiled coil</keyword>
<evidence type="ECO:0000256" key="3">
    <source>
        <dbReference type="ARBA" id="ARBA00022722"/>
    </source>
</evidence>
<dbReference type="SUPFAM" id="SSF64182">
    <property type="entry name" value="DHH phosphoesterases"/>
    <property type="match status" value="1"/>
</dbReference>
<dbReference type="GO" id="GO:0008409">
    <property type="term" value="F:5'-3' exonuclease activity"/>
    <property type="evidence" value="ECO:0007669"/>
    <property type="project" value="InterPro"/>
</dbReference>